<dbReference type="OrthoDB" id="9794076at2"/>
<evidence type="ECO:0000256" key="4">
    <source>
        <dbReference type="ARBA" id="ARBA00023136"/>
    </source>
</evidence>
<feature type="transmembrane region" description="Helical" evidence="5">
    <location>
        <begin position="49"/>
        <end position="66"/>
    </location>
</feature>
<dbReference type="GO" id="GO:0016020">
    <property type="term" value="C:membrane"/>
    <property type="evidence" value="ECO:0007669"/>
    <property type="project" value="UniProtKB-SubCell"/>
</dbReference>
<dbReference type="InterPro" id="IPR001958">
    <property type="entry name" value="Tet-R_TetA/multi-R_MdtG-like"/>
</dbReference>
<dbReference type="Proteomes" id="UP000004728">
    <property type="component" value="Unassembled WGS sequence"/>
</dbReference>
<dbReference type="AlphaFoldDB" id="F1Z592"/>
<feature type="transmembrane region" description="Helical" evidence="5">
    <location>
        <begin position="292"/>
        <end position="312"/>
    </location>
</feature>
<evidence type="ECO:0000313" key="7">
    <source>
        <dbReference type="EMBL" id="EGD60270.1"/>
    </source>
</evidence>
<dbReference type="PANTHER" id="PTHR11662:SF399">
    <property type="entry name" value="FI19708P1-RELATED"/>
    <property type="match status" value="1"/>
</dbReference>
<dbReference type="Pfam" id="PF07690">
    <property type="entry name" value="MFS_1"/>
    <property type="match status" value="1"/>
</dbReference>
<dbReference type="Gene3D" id="1.20.1250.20">
    <property type="entry name" value="MFS general substrate transporter like domains"/>
    <property type="match status" value="2"/>
</dbReference>
<gene>
    <name evidence="7" type="ORF">Y88_2144</name>
</gene>
<dbReference type="SUPFAM" id="SSF103473">
    <property type="entry name" value="MFS general substrate transporter"/>
    <property type="match status" value="1"/>
</dbReference>
<dbReference type="PANTHER" id="PTHR11662">
    <property type="entry name" value="SOLUTE CARRIER FAMILY 17"/>
    <property type="match status" value="1"/>
</dbReference>
<feature type="transmembrane region" description="Helical" evidence="5">
    <location>
        <begin position="142"/>
        <end position="165"/>
    </location>
</feature>
<dbReference type="PRINTS" id="PR01035">
    <property type="entry name" value="TCRTETA"/>
</dbReference>
<dbReference type="InterPro" id="IPR020846">
    <property type="entry name" value="MFS_dom"/>
</dbReference>
<dbReference type="EMBL" id="AEWJ01000023">
    <property type="protein sequence ID" value="EGD60270.1"/>
    <property type="molecule type" value="Genomic_DNA"/>
</dbReference>
<evidence type="ECO:0000256" key="1">
    <source>
        <dbReference type="ARBA" id="ARBA00004141"/>
    </source>
</evidence>
<sequence length="406" mass="42124">MAGQVRAAGDLRVWPMVALLALVVLLNFVDRGAIGIAAPLMQQSLGLSATRFGLAVSAFFWTYGLTQPFIGALADRWSAARLLSLAVALWACATLFTGLANGLAMLVGLRLLLGLGEAALFPSTAKLIAAHVPVERRGLANAMIATGLALGPALGTMAGGMILARHGWRPVFFWFGAATLVWLVPWALIGRQMNRATAGKAVEPPSPMRDLLRRPGLWLMGVAHALANYGFFFVLIWLPLYLVKSRGLPIPTMTVLATMTYGMQALASLGWGQLADALVRRGGEPSRVKRRLCVVAELGSVAGIAGVALAQGTTGLCAALLVTGLFLGCLPTMVYALGQLHAGPRDAAGWVGVQNAIGSVSGIVGPVVTGAIVDATGSFNGAFAFAAAVSAAGAAMFAWGLPERSV</sequence>
<evidence type="ECO:0000256" key="5">
    <source>
        <dbReference type="SAM" id="Phobius"/>
    </source>
</evidence>
<feature type="transmembrane region" description="Helical" evidence="5">
    <location>
        <begin position="217"/>
        <end position="238"/>
    </location>
</feature>
<feature type="transmembrane region" description="Helical" evidence="5">
    <location>
        <begin position="171"/>
        <end position="189"/>
    </location>
</feature>
<dbReference type="InterPro" id="IPR036259">
    <property type="entry name" value="MFS_trans_sf"/>
</dbReference>
<feature type="domain" description="Major facilitator superfamily (MFS) profile" evidence="6">
    <location>
        <begin position="16"/>
        <end position="405"/>
    </location>
</feature>
<feature type="transmembrane region" description="Helical" evidence="5">
    <location>
        <begin position="250"/>
        <end position="271"/>
    </location>
</feature>
<dbReference type="PROSITE" id="PS50850">
    <property type="entry name" value="MFS"/>
    <property type="match status" value="1"/>
</dbReference>
<proteinExistence type="predicted"/>
<dbReference type="GO" id="GO:0022857">
    <property type="term" value="F:transmembrane transporter activity"/>
    <property type="evidence" value="ECO:0007669"/>
    <property type="project" value="InterPro"/>
</dbReference>
<dbReference type="FunCoup" id="F1Z592">
    <property type="interactions" value="267"/>
</dbReference>
<protein>
    <submittedName>
        <fullName evidence="7">Major facilitator transporter</fullName>
    </submittedName>
</protein>
<evidence type="ECO:0000256" key="2">
    <source>
        <dbReference type="ARBA" id="ARBA00022692"/>
    </source>
</evidence>
<feature type="transmembrane region" description="Helical" evidence="5">
    <location>
        <begin position="78"/>
        <end position="96"/>
    </location>
</feature>
<dbReference type="RefSeq" id="WP_008069398.1">
    <property type="nucleotide sequence ID" value="NZ_AQWK01000005.1"/>
</dbReference>
<keyword evidence="8" id="KW-1185">Reference proteome</keyword>
<evidence type="ECO:0000259" key="6">
    <source>
        <dbReference type="PROSITE" id="PS50850"/>
    </source>
</evidence>
<feature type="transmembrane region" description="Helical" evidence="5">
    <location>
        <begin position="379"/>
        <end position="401"/>
    </location>
</feature>
<evidence type="ECO:0000256" key="3">
    <source>
        <dbReference type="ARBA" id="ARBA00022989"/>
    </source>
</evidence>
<dbReference type="HOGENOM" id="CLU_001265_5_12_5"/>
<feature type="transmembrane region" description="Helical" evidence="5">
    <location>
        <begin position="12"/>
        <end position="29"/>
    </location>
</feature>
<dbReference type="eggNOG" id="COG2271">
    <property type="taxonomic scope" value="Bacteria"/>
</dbReference>
<comment type="subcellular location">
    <subcellularLocation>
        <location evidence="1">Membrane</location>
        <topology evidence="1">Multi-pass membrane protein</topology>
    </subcellularLocation>
</comment>
<feature type="transmembrane region" description="Helical" evidence="5">
    <location>
        <begin position="318"/>
        <end position="338"/>
    </location>
</feature>
<organism evidence="7 8">
    <name type="scientific">Novosphingobium nitrogenifigens DSM 19370</name>
    <dbReference type="NCBI Taxonomy" id="983920"/>
    <lineage>
        <taxon>Bacteria</taxon>
        <taxon>Pseudomonadati</taxon>
        <taxon>Pseudomonadota</taxon>
        <taxon>Alphaproteobacteria</taxon>
        <taxon>Sphingomonadales</taxon>
        <taxon>Sphingomonadaceae</taxon>
        <taxon>Novosphingobium</taxon>
    </lineage>
</organism>
<keyword evidence="2 5" id="KW-0812">Transmembrane</keyword>
<dbReference type="InterPro" id="IPR011701">
    <property type="entry name" value="MFS"/>
</dbReference>
<feature type="transmembrane region" description="Helical" evidence="5">
    <location>
        <begin position="350"/>
        <end position="373"/>
    </location>
</feature>
<comment type="caution">
    <text evidence="7">The sequence shown here is derived from an EMBL/GenBank/DDBJ whole genome shotgun (WGS) entry which is preliminary data.</text>
</comment>
<dbReference type="InParanoid" id="F1Z592"/>
<keyword evidence="4 5" id="KW-0472">Membrane</keyword>
<evidence type="ECO:0000313" key="8">
    <source>
        <dbReference type="Proteomes" id="UP000004728"/>
    </source>
</evidence>
<reference evidence="7 8" key="1">
    <citation type="journal article" date="2012" name="J. Bacteriol.">
        <title>Draft Genome Sequence of Novosphingobium nitrogenifigens Y88T.</title>
        <authorList>
            <person name="Strabala T.J."/>
            <person name="Macdonald L."/>
            <person name="Liu V."/>
            <person name="Smit A.M."/>
        </authorList>
    </citation>
    <scope>NUCLEOTIDE SEQUENCE [LARGE SCALE GENOMIC DNA]</scope>
    <source>
        <strain evidence="7 8">DSM 19370</strain>
    </source>
</reference>
<name>F1Z592_9SPHN</name>
<accession>F1Z592</accession>
<keyword evidence="3 5" id="KW-1133">Transmembrane helix</keyword>
<dbReference type="InterPro" id="IPR050382">
    <property type="entry name" value="MFS_Na/Anion_cotransporter"/>
</dbReference>